<keyword evidence="1" id="KW-0472">Membrane</keyword>
<evidence type="ECO:0000313" key="2">
    <source>
        <dbReference type="EMBL" id="QEC57057.1"/>
    </source>
</evidence>
<organism evidence="2 3">
    <name type="scientific">Flavisolibacter ginsenosidimutans</name>
    <dbReference type="NCBI Taxonomy" id="661481"/>
    <lineage>
        <taxon>Bacteria</taxon>
        <taxon>Pseudomonadati</taxon>
        <taxon>Bacteroidota</taxon>
        <taxon>Chitinophagia</taxon>
        <taxon>Chitinophagales</taxon>
        <taxon>Chitinophagaceae</taxon>
        <taxon>Flavisolibacter</taxon>
    </lineage>
</organism>
<dbReference type="OrthoDB" id="678854at2"/>
<dbReference type="AlphaFoldDB" id="A0A5B8UK35"/>
<dbReference type="Proteomes" id="UP000321204">
    <property type="component" value="Chromosome"/>
</dbReference>
<dbReference type="RefSeq" id="WP_146788951.1">
    <property type="nucleotide sequence ID" value="NZ_BAABIO010000003.1"/>
</dbReference>
<reference evidence="2 3" key="1">
    <citation type="journal article" date="2015" name="Int. J. Syst. Evol. Microbiol.">
        <title>Flavisolibacter ginsenosidimutans sp. nov., with ginsenoside-converting activity isolated from soil used for cultivating ginseng.</title>
        <authorList>
            <person name="Zhao Y."/>
            <person name="Liu Q."/>
            <person name="Kang M.S."/>
            <person name="Jin F."/>
            <person name="Yu H."/>
            <person name="Im W.T."/>
        </authorList>
    </citation>
    <scope>NUCLEOTIDE SEQUENCE [LARGE SCALE GENOMIC DNA]</scope>
    <source>
        <strain evidence="2 3">Gsoil 636</strain>
    </source>
</reference>
<keyword evidence="3" id="KW-1185">Reference proteome</keyword>
<sequence length="126" mass="14308">MEKPIKIILFIIVGIALINLATTLFSNSNLKGIQRNLEEAKRSADSALVELQLSKSRLDSIRADIVVFKAYINNVQKRVQLNDAEKQLRETRDQDKVDSIKQSIQQLRTHIAKDSLPPIDVITTKR</sequence>
<accession>A0A5B8UK35</accession>
<evidence type="ECO:0000313" key="3">
    <source>
        <dbReference type="Proteomes" id="UP000321204"/>
    </source>
</evidence>
<protein>
    <submittedName>
        <fullName evidence="2">Uncharacterized protein</fullName>
    </submittedName>
</protein>
<evidence type="ECO:0000256" key="1">
    <source>
        <dbReference type="SAM" id="Phobius"/>
    </source>
</evidence>
<keyword evidence="1" id="KW-1133">Transmembrane helix</keyword>
<feature type="transmembrane region" description="Helical" evidence="1">
    <location>
        <begin position="7"/>
        <end position="26"/>
    </location>
</feature>
<gene>
    <name evidence="2" type="ORF">FSB75_14480</name>
</gene>
<dbReference type="KEGG" id="fgg:FSB75_14480"/>
<dbReference type="EMBL" id="CP042433">
    <property type="protein sequence ID" value="QEC57057.1"/>
    <property type="molecule type" value="Genomic_DNA"/>
</dbReference>
<keyword evidence="1" id="KW-0812">Transmembrane</keyword>
<proteinExistence type="predicted"/>
<name>A0A5B8UK35_9BACT</name>